<evidence type="ECO:0000313" key="3">
    <source>
        <dbReference type="EMBL" id="CAH1160134.1"/>
    </source>
</evidence>
<keyword evidence="4" id="KW-1185">Reference proteome</keyword>
<accession>A0A9P0DTV7</accession>
<feature type="compositionally biased region" description="Basic residues" evidence="1">
    <location>
        <begin position="208"/>
        <end position="229"/>
    </location>
</feature>
<sequence length="229" mass="26538">MYVRNLGCLVSGSGILFTINIVLFLPAAFVFGESKHESEISEKLYIKLFKQQRAEQLEAIKSFQKITNQDKKYTLLKLMAEKIFSVIQNSRAVIEASYFIPGVSDFPLHENTRDSLSNILENVALFSEITLRFPNFANSVLKSNNTWDILFQWGIAFTHQMKYILDNNTIKLLQLVSQELNHVEKDPNYVNPYRENSITKDEIIDHKKPTKRKKTIKKGPKLSHYHNEL</sequence>
<protein>
    <recommendedName>
        <fullName evidence="5">Coiled-coil domain-containing protein 134</fullName>
    </recommendedName>
</protein>
<evidence type="ECO:0008006" key="5">
    <source>
        <dbReference type="Google" id="ProtNLM"/>
    </source>
</evidence>
<evidence type="ECO:0000256" key="2">
    <source>
        <dbReference type="SAM" id="Phobius"/>
    </source>
</evidence>
<reference evidence="3" key="1">
    <citation type="submission" date="2022-01" db="EMBL/GenBank/DDBJ databases">
        <authorList>
            <person name="King R."/>
        </authorList>
    </citation>
    <scope>NUCLEOTIDE SEQUENCE</scope>
</reference>
<keyword evidence="2" id="KW-1133">Transmembrane helix</keyword>
<dbReference type="InterPro" id="IPR026321">
    <property type="entry name" value="CC134"/>
</dbReference>
<reference evidence="3" key="2">
    <citation type="submission" date="2022-10" db="EMBL/GenBank/DDBJ databases">
        <authorList>
            <consortium name="ENA_rothamsted_submissions"/>
            <consortium name="culmorum"/>
            <person name="King R."/>
        </authorList>
    </citation>
    <scope>NUCLEOTIDE SEQUENCE</scope>
</reference>
<name>A0A9P0DTV7_PHACE</name>
<proteinExistence type="predicted"/>
<evidence type="ECO:0000256" key="1">
    <source>
        <dbReference type="SAM" id="MobiDB-lite"/>
    </source>
</evidence>
<gene>
    <name evidence="3" type="ORF">PHAECO_LOCUS7702</name>
</gene>
<dbReference type="Pfam" id="PF15002">
    <property type="entry name" value="ERK-JNK_inhib"/>
    <property type="match status" value="1"/>
</dbReference>
<dbReference type="EMBL" id="OU896709">
    <property type="protein sequence ID" value="CAH1160134.1"/>
    <property type="molecule type" value="Genomic_DNA"/>
</dbReference>
<feature type="transmembrane region" description="Helical" evidence="2">
    <location>
        <begin position="12"/>
        <end position="31"/>
    </location>
</feature>
<keyword evidence="2" id="KW-0812">Transmembrane</keyword>
<dbReference type="AlphaFoldDB" id="A0A9P0DTV7"/>
<organism evidence="3 4">
    <name type="scientific">Phaedon cochleariae</name>
    <name type="common">Mustard beetle</name>
    <dbReference type="NCBI Taxonomy" id="80249"/>
    <lineage>
        <taxon>Eukaryota</taxon>
        <taxon>Metazoa</taxon>
        <taxon>Ecdysozoa</taxon>
        <taxon>Arthropoda</taxon>
        <taxon>Hexapoda</taxon>
        <taxon>Insecta</taxon>
        <taxon>Pterygota</taxon>
        <taxon>Neoptera</taxon>
        <taxon>Endopterygota</taxon>
        <taxon>Coleoptera</taxon>
        <taxon>Polyphaga</taxon>
        <taxon>Cucujiformia</taxon>
        <taxon>Chrysomeloidea</taxon>
        <taxon>Chrysomelidae</taxon>
        <taxon>Chrysomelinae</taxon>
        <taxon>Chrysomelini</taxon>
        <taxon>Phaedon</taxon>
    </lineage>
</organism>
<feature type="region of interest" description="Disordered" evidence="1">
    <location>
        <begin position="203"/>
        <end position="229"/>
    </location>
</feature>
<evidence type="ECO:0000313" key="4">
    <source>
        <dbReference type="Proteomes" id="UP001153737"/>
    </source>
</evidence>
<keyword evidence="2" id="KW-0472">Membrane</keyword>
<dbReference type="PANTHER" id="PTHR14735:SF1">
    <property type="entry name" value="COILED-COIL DOMAIN-CONTAINING PROTEIN 134"/>
    <property type="match status" value="1"/>
</dbReference>
<dbReference type="PANTHER" id="PTHR14735">
    <property type="entry name" value="COILED-COIL DOMAIN-CONTAINING PROTEIN 134"/>
    <property type="match status" value="1"/>
</dbReference>
<dbReference type="OrthoDB" id="191139at2759"/>
<dbReference type="Proteomes" id="UP001153737">
    <property type="component" value="Chromosome 3"/>
</dbReference>